<evidence type="ECO:0000256" key="2">
    <source>
        <dbReference type="SAM" id="SignalP"/>
    </source>
</evidence>
<evidence type="ECO:0000313" key="5">
    <source>
        <dbReference type="Proteomes" id="UP001354989"/>
    </source>
</evidence>
<dbReference type="Gene3D" id="3.40.50.1820">
    <property type="entry name" value="alpha/beta hydrolase"/>
    <property type="match status" value="1"/>
</dbReference>
<dbReference type="Proteomes" id="UP001354989">
    <property type="component" value="Plasmid pPP3"/>
</dbReference>
<dbReference type="SMART" id="SM00939">
    <property type="entry name" value="PepX_C"/>
    <property type="match status" value="1"/>
</dbReference>
<keyword evidence="1" id="KW-0378">Hydrolase</keyword>
<sequence>MRYLLILLSCCLIIACSSPQKANNPQKEQYDVKAHYDKSTHYITMRDGVKLFTTVYSPKDKSQKYPIMMYRTCYSSAPYGKDKYKGKLGPSTTMMKEGYIFVYQDVRGRYMSEGTFDNMRPIVEHTDSTATDESTDTFDTIDWLVKNVENNNGKVGQWGISYPGHYTTTGAISNHPALKASSPQACIADFYFDDFHHRGAYTLSYFRATPVFGYQKTDTTTKAWYAPHMVDLGTPDMYDFFLKMGPLKNASKYYGKDNFFWQQLVEHPDYDEFWQSRNILPHLKNISANMMVVGGLFDAEDLYGPIHTYKTIEKNNPNTYNTIVLGPWSHGDWSRRKENQMVGNLSYGAVNIYYQDSIEAPFFHHFLKEDGGKNSGLPEAYVYDTGSKDWHKFQQWPPKNALEKTFYLKQGGCLDSEQPKSAKGFDSYISDPAKPVPYSERMKVSFTPREYMSDDQRFASRRPDVMVYETPVLTEDLTMAGDLLAKLKVSTSGTDSDWIVKLIDVYPDSTKNDEFTPERIKLAGYQQMVRSEIMRGRYRESFSKPVPFTPNKITAIDLPLQDVMHTFKKGHKVMIQVQSSWFPLFDLNPQKFVKNIYKADESDFIKAEQHIYHNKNHASSITFKAL</sequence>
<dbReference type="RefSeq" id="WP_338398956.1">
    <property type="nucleotide sequence ID" value="NZ_AP025295.1"/>
</dbReference>
<feature type="signal peptide" evidence="2">
    <location>
        <begin position="1"/>
        <end position="22"/>
    </location>
</feature>
<dbReference type="Gene3D" id="2.60.120.260">
    <property type="entry name" value="Galactose-binding domain-like"/>
    <property type="match status" value="1"/>
</dbReference>
<feature type="domain" description="Xaa-Pro dipeptidyl-peptidase C-terminal" evidence="3">
    <location>
        <begin position="360"/>
        <end position="622"/>
    </location>
</feature>
<geneLocation type="plasmid" evidence="4 5">
    <name>pPP3</name>
</geneLocation>
<protein>
    <submittedName>
        <fullName evidence="4">Glutaryl-7-ACA acylase</fullName>
    </submittedName>
</protein>
<keyword evidence="2" id="KW-0732">Signal</keyword>
<dbReference type="Pfam" id="PF02129">
    <property type="entry name" value="Peptidase_S15"/>
    <property type="match status" value="1"/>
</dbReference>
<accession>A0ABM7VLE7</accession>
<dbReference type="SUPFAM" id="SSF49785">
    <property type="entry name" value="Galactose-binding domain-like"/>
    <property type="match status" value="1"/>
</dbReference>
<dbReference type="InterPro" id="IPR005674">
    <property type="entry name" value="CocE/Ser_esterase"/>
</dbReference>
<dbReference type="InterPro" id="IPR013736">
    <property type="entry name" value="Xaa-Pro_dipept_C"/>
</dbReference>
<keyword evidence="4" id="KW-0614">Plasmid</keyword>
<dbReference type="SUPFAM" id="SSF53474">
    <property type="entry name" value="alpha/beta-Hydrolases"/>
    <property type="match status" value="1"/>
</dbReference>
<evidence type="ECO:0000313" key="4">
    <source>
        <dbReference type="EMBL" id="BDD01815.1"/>
    </source>
</evidence>
<dbReference type="EMBL" id="AP025295">
    <property type="protein sequence ID" value="BDD01815.1"/>
    <property type="molecule type" value="Genomic_DNA"/>
</dbReference>
<evidence type="ECO:0000256" key="1">
    <source>
        <dbReference type="ARBA" id="ARBA00022801"/>
    </source>
</evidence>
<dbReference type="Gene3D" id="1.10.3020.10">
    <property type="entry name" value="alpha-amino acid ester hydrolase ( Helical cap domain)"/>
    <property type="match status" value="1"/>
</dbReference>
<proteinExistence type="predicted"/>
<keyword evidence="5" id="KW-1185">Reference proteome</keyword>
<dbReference type="PROSITE" id="PS51257">
    <property type="entry name" value="PROKAR_LIPOPROTEIN"/>
    <property type="match status" value="1"/>
</dbReference>
<gene>
    <name evidence="4" type="primary">gaa</name>
    <name evidence="4" type="ORF">PEPS_40950</name>
</gene>
<dbReference type="InterPro" id="IPR008979">
    <property type="entry name" value="Galactose-bd-like_sf"/>
</dbReference>
<organism evidence="4 5">
    <name type="scientific">Persicobacter psychrovividus</name>
    <dbReference type="NCBI Taxonomy" id="387638"/>
    <lineage>
        <taxon>Bacteria</taxon>
        <taxon>Pseudomonadati</taxon>
        <taxon>Bacteroidota</taxon>
        <taxon>Cytophagia</taxon>
        <taxon>Cytophagales</taxon>
        <taxon>Persicobacteraceae</taxon>
        <taxon>Persicobacter</taxon>
    </lineage>
</organism>
<name>A0ABM7VLE7_9BACT</name>
<evidence type="ECO:0000259" key="3">
    <source>
        <dbReference type="SMART" id="SM00939"/>
    </source>
</evidence>
<feature type="chain" id="PRO_5046058029" evidence="2">
    <location>
        <begin position="23"/>
        <end position="626"/>
    </location>
</feature>
<dbReference type="NCBIfam" id="TIGR00976">
    <property type="entry name" value="CocE_NonD"/>
    <property type="match status" value="1"/>
</dbReference>
<reference evidence="4 5" key="1">
    <citation type="submission" date="2021-12" db="EMBL/GenBank/DDBJ databases">
        <title>Genome sequencing of bacteria with rrn-lacking chromosome and rrn-plasmid.</title>
        <authorList>
            <person name="Anda M."/>
            <person name="Iwasaki W."/>
        </authorList>
    </citation>
    <scope>NUCLEOTIDE SEQUENCE [LARGE SCALE GENOMIC DNA]</scope>
    <source>
        <strain evidence="4 5">NBRC 101262</strain>
        <plasmid evidence="4 5">pPP3</plasmid>
    </source>
</reference>
<dbReference type="InterPro" id="IPR029058">
    <property type="entry name" value="AB_hydrolase_fold"/>
</dbReference>
<dbReference type="Pfam" id="PF08530">
    <property type="entry name" value="PepX_C"/>
    <property type="match status" value="1"/>
</dbReference>
<dbReference type="InterPro" id="IPR000383">
    <property type="entry name" value="Xaa-Pro-like_dom"/>
</dbReference>